<protein>
    <submittedName>
        <fullName evidence="2">Uncharacterized protein</fullName>
    </submittedName>
</protein>
<name>A0A9D7STS5_9BACT</name>
<evidence type="ECO:0000313" key="2">
    <source>
        <dbReference type="EMBL" id="MBK9981605.1"/>
    </source>
</evidence>
<proteinExistence type="predicted"/>
<dbReference type="EMBL" id="JADKGY010000001">
    <property type="protein sequence ID" value="MBK9981605.1"/>
    <property type="molecule type" value="Genomic_DNA"/>
</dbReference>
<evidence type="ECO:0000256" key="1">
    <source>
        <dbReference type="SAM" id="Phobius"/>
    </source>
</evidence>
<dbReference type="InterPro" id="IPR057695">
    <property type="entry name" value="DUF7935"/>
</dbReference>
<organism evidence="2 3">
    <name type="scientific">Candidatus Opimibacter skivensis</name>
    <dbReference type="NCBI Taxonomy" id="2982028"/>
    <lineage>
        <taxon>Bacteria</taxon>
        <taxon>Pseudomonadati</taxon>
        <taxon>Bacteroidota</taxon>
        <taxon>Saprospiria</taxon>
        <taxon>Saprospirales</taxon>
        <taxon>Saprospiraceae</taxon>
        <taxon>Candidatus Opimibacter</taxon>
    </lineage>
</organism>
<keyword evidence="1" id="KW-0812">Transmembrane</keyword>
<gene>
    <name evidence="2" type="ORF">IPP15_04135</name>
</gene>
<comment type="caution">
    <text evidence="2">The sequence shown here is derived from an EMBL/GenBank/DDBJ whole genome shotgun (WGS) entry which is preliminary data.</text>
</comment>
<keyword evidence="1" id="KW-0472">Membrane</keyword>
<dbReference type="Proteomes" id="UP000808337">
    <property type="component" value="Unassembled WGS sequence"/>
</dbReference>
<dbReference type="Pfam" id="PF25589">
    <property type="entry name" value="DUF7935"/>
    <property type="match status" value="1"/>
</dbReference>
<dbReference type="AlphaFoldDB" id="A0A9D7STS5"/>
<evidence type="ECO:0000313" key="3">
    <source>
        <dbReference type="Proteomes" id="UP000808337"/>
    </source>
</evidence>
<keyword evidence="1" id="KW-1133">Transmembrane helix</keyword>
<sequence>MRGIIIPTVNFQFPTCIYYIYRMTWEMILGFTLPSLMVFLAVYYTMNQYNQQQTKMNLLGSRQLNDKVTLPLKLQAYERLILLCERVNIADLILRLKAPGTSAIELKSALLMAVQQEFEHNLTQQLYVTEELWQVLLAMKAKTMDLIIQASDGLSSQASAEEYATKLITLTSNETNIPSRIGIKAIKTETSLWS</sequence>
<feature type="transmembrane region" description="Helical" evidence="1">
    <location>
        <begin position="27"/>
        <end position="46"/>
    </location>
</feature>
<reference evidence="2 3" key="1">
    <citation type="submission" date="2020-10" db="EMBL/GenBank/DDBJ databases">
        <title>Connecting structure to function with the recovery of over 1000 high-quality activated sludge metagenome-assembled genomes encoding full-length rRNA genes using long-read sequencing.</title>
        <authorList>
            <person name="Singleton C.M."/>
            <person name="Petriglieri F."/>
            <person name="Kristensen J.M."/>
            <person name="Kirkegaard R.H."/>
            <person name="Michaelsen T.Y."/>
            <person name="Andersen M.H."/>
            <person name="Karst S.M."/>
            <person name="Dueholm M.S."/>
            <person name="Nielsen P.H."/>
            <person name="Albertsen M."/>
        </authorList>
    </citation>
    <scope>NUCLEOTIDE SEQUENCE [LARGE SCALE GENOMIC DNA]</scope>
    <source>
        <strain evidence="2">Ribe_18-Q3-R11-54_MAXAC.273</strain>
    </source>
</reference>
<accession>A0A9D7STS5</accession>